<name>A0ABD0P5Y0_CIRMR</name>
<dbReference type="EMBL" id="JAMKFB020000017">
    <property type="protein sequence ID" value="KAL0169504.1"/>
    <property type="molecule type" value="Genomic_DNA"/>
</dbReference>
<proteinExistence type="predicted"/>
<evidence type="ECO:0008006" key="3">
    <source>
        <dbReference type="Google" id="ProtNLM"/>
    </source>
</evidence>
<gene>
    <name evidence="1" type="ORF">M9458_034100</name>
</gene>
<dbReference type="AlphaFoldDB" id="A0ABD0P5Y0"/>
<sequence>YNDWRAFCGFDRVETRSDFVEVVGNAALVEKIMDVRVAGRPAGASGVRRQDRPAVCMLDRKTDEDAKR</sequence>
<evidence type="ECO:0000313" key="1">
    <source>
        <dbReference type="EMBL" id="KAL0169504.1"/>
    </source>
</evidence>
<feature type="non-terminal residue" evidence="1">
    <location>
        <position position="1"/>
    </location>
</feature>
<dbReference type="Proteomes" id="UP001529510">
    <property type="component" value="Unassembled WGS sequence"/>
</dbReference>
<reference evidence="1 2" key="1">
    <citation type="submission" date="2024-05" db="EMBL/GenBank/DDBJ databases">
        <title>Genome sequencing and assembly of Indian major carp, Cirrhinus mrigala (Hamilton, 1822).</title>
        <authorList>
            <person name="Mohindra V."/>
            <person name="Chowdhury L.M."/>
            <person name="Lal K."/>
            <person name="Jena J.K."/>
        </authorList>
    </citation>
    <scope>NUCLEOTIDE SEQUENCE [LARGE SCALE GENOMIC DNA]</scope>
    <source>
        <strain evidence="1">CM1030</strain>
        <tissue evidence="1">Blood</tissue>
    </source>
</reference>
<protein>
    <recommendedName>
        <fullName evidence="3">MHC class II antigen beta chain</fullName>
    </recommendedName>
</protein>
<evidence type="ECO:0000313" key="2">
    <source>
        <dbReference type="Proteomes" id="UP001529510"/>
    </source>
</evidence>
<feature type="non-terminal residue" evidence="1">
    <location>
        <position position="68"/>
    </location>
</feature>
<organism evidence="1 2">
    <name type="scientific">Cirrhinus mrigala</name>
    <name type="common">Mrigala</name>
    <dbReference type="NCBI Taxonomy" id="683832"/>
    <lineage>
        <taxon>Eukaryota</taxon>
        <taxon>Metazoa</taxon>
        <taxon>Chordata</taxon>
        <taxon>Craniata</taxon>
        <taxon>Vertebrata</taxon>
        <taxon>Euteleostomi</taxon>
        <taxon>Actinopterygii</taxon>
        <taxon>Neopterygii</taxon>
        <taxon>Teleostei</taxon>
        <taxon>Ostariophysi</taxon>
        <taxon>Cypriniformes</taxon>
        <taxon>Cyprinidae</taxon>
        <taxon>Labeoninae</taxon>
        <taxon>Labeonini</taxon>
        <taxon>Cirrhinus</taxon>
    </lineage>
</organism>
<accession>A0ABD0P5Y0</accession>
<comment type="caution">
    <text evidence="1">The sequence shown here is derived from an EMBL/GenBank/DDBJ whole genome shotgun (WGS) entry which is preliminary data.</text>
</comment>
<keyword evidence="2" id="KW-1185">Reference proteome</keyword>